<evidence type="ECO:0000259" key="3">
    <source>
        <dbReference type="Pfam" id="PF25222"/>
    </source>
</evidence>
<evidence type="ECO:0000256" key="1">
    <source>
        <dbReference type="SAM" id="SignalP"/>
    </source>
</evidence>
<evidence type="ECO:0000259" key="4">
    <source>
        <dbReference type="Pfam" id="PF25225"/>
    </source>
</evidence>
<organism evidence="5 6">
    <name type="scientific">Pseudoalteromonas aurantia 208</name>
    <dbReference type="NCBI Taxonomy" id="1314867"/>
    <lineage>
        <taxon>Bacteria</taxon>
        <taxon>Pseudomonadati</taxon>
        <taxon>Pseudomonadota</taxon>
        <taxon>Gammaproteobacteria</taxon>
        <taxon>Alteromonadales</taxon>
        <taxon>Pseudoalteromonadaceae</taxon>
        <taxon>Pseudoalteromonas</taxon>
    </lineage>
</organism>
<feature type="domain" description="DUF7840" evidence="3">
    <location>
        <begin position="386"/>
        <end position="596"/>
    </location>
</feature>
<gene>
    <name evidence="5" type="ORF">PAUR_b1311</name>
</gene>
<feature type="domain" description="DUF7843" evidence="4">
    <location>
        <begin position="33"/>
        <end position="97"/>
    </location>
</feature>
<evidence type="ECO:0008006" key="7">
    <source>
        <dbReference type="Google" id="ProtNLM"/>
    </source>
</evidence>
<dbReference type="RefSeq" id="WP_192510121.1">
    <property type="nucleotide sequence ID" value="NZ_AQGV01000015.1"/>
</dbReference>
<evidence type="ECO:0000313" key="6">
    <source>
        <dbReference type="Proteomes" id="UP000615755"/>
    </source>
</evidence>
<dbReference type="InterPro" id="IPR025178">
    <property type="entry name" value="Lnb_N"/>
</dbReference>
<sequence>MFSNTLKSCIHAAFLISSIFISQARAETNEITRIANTPIWLTLIHSWHSNAQISDASFLLSLPNYSAANELTETLALIKSDSQAALCRFPARVTYLANALNIQLTGAQIEHCLELQKFINHVPFDALDVVYASEVLSSASSMMGHIFLKASGVNFKGNLVEHSLAYFTEIDTLNPAKLIVDSTIKGMPGFFSVRPFHKDKAQYRDTESRNLWQFKLDLSSAQKTLIQYHLWELNQINMTYYFQSFNCATLTLELLALAKPNIMSERSIFVSPADIVKAVLKHKMVLETNVSTSPIWLFSALNDTIDPTDKKLIDQALQSGPEHIADKALLKRPLVYDYARTVIENSKPYKSTHKHNPKITNLPNEKTDRLDFSNYKHPALTPQDSGIGLSYSNEENADKIKLHWLPTGHFIHGDNRQYLSESELTMGNTTLEVDLDTGAVNIEELSIYSVKSYGKDNPYFPMLSGEFYIGYRPSYNKLLDNDSLLEISGAIGKTMNISKDISGFLLVGTGLTSDIKHSQWFVNSKSGVIIDLIGNLKLIASYEVNSGKAKQTNGYHSLDTHISWFPSQNSSITLSLSRVKTSQLQHQKLGLQYIKYF</sequence>
<reference evidence="5 6" key="1">
    <citation type="submission" date="2015-03" db="EMBL/GenBank/DDBJ databases">
        <title>Genome sequence of Pseudoalteromonas aurantia.</title>
        <authorList>
            <person name="Xie B.-B."/>
            <person name="Rong J.-C."/>
            <person name="Qin Q.-L."/>
            <person name="Zhang Y.-Z."/>
        </authorList>
    </citation>
    <scope>NUCLEOTIDE SEQUENCE [LARGE SCALE GENOMIC DNA]</scope>
    <source>
        <strain evidence="5 6">208</strain>
    </source>
</reference>
<dbReference type="Proteomes" id="UP000615755">
    <property type="component" value="Unassembled WGS sequence"/>
</dbReference>
<comment type="caution">
    <text evidence="5">The sequence shown here is derived from an EMBL/GenBank/DDBJ whole genome shotgun (WGS) entry which is preliminary data.</text>
</comment>
<dbReference type="Pfam" id="PF25222">
    <property type="entry name" value="DUF7840"/>
    <property type="match status" value="1"/>
</dbReference>
<dbReference type="InterPro" id="IPR057162">
    <property type="entry name" value="DUF7840"/>
</dbReference>
<accession>A0ABR9EJE0</accession>
<dbReference type="InterPro" id="IPR057165">
    <property type="entry name" value="DUF7843"/>
</dbReference>
<keyword evidence="1" id="KW-0732">Signal</keyword>
<keyword evidence="6" id="KW-1185">Reference proteome</keyword>
<dbReference type="Pfam" id="PF13387">
    <property type="entry name" value="Lnb_N"/>
    <property type="match status" value="1"/>
</dbReference>
<name>A0ABR9EJE0_9GAMM</name>
<dbReference type="EMBL" id="AQGV01000015">
    <property type="protein sequence ID" value="MBE0371125.1"/>
    <property type="molecule type" value="Genomic_DNA"/>
</dbReference>
<evidence type="ECO:0000259" key="2">
    <source>
        <dbReference type="Pfam" id="PF13387"/>
    </source>
</evidence>
<feature type="chain" id="PRO_5046108678" description="DUF4105 domain-containing protein" evidence="1">
    <location>
        <begin position="27"/>
        <end position="597"/>
    </location>
</feature>
<protein>
    <recommendedName>
        <fullName evidence="7">DUF4105 domain-containing protein</fullName>
    </recommendedName>
</protein>
<dbReference type="Pfam" id="PF25225">
    <property type="entry name" value="DUF7843"/>
    <property type="match status" value="1"/>
</dbReference>
<proteinExistence type="predicted"/>
<feature type="signal peptide" evidence="1">
    <location>
        <begin position="1"/>
        <end position="26"/>
    </location>
</feature>
<evidence type="ECO:0000313" key="5">
    <source>
        <dbReference type="EMBL" id="MBE0371125.1"/>
    </source>
</evidence>
<feature type="domain" description="Lnb N-terminal periplasmic" evidence="2">
    <location>
        <begin position="116"/>
        <end position="281"/>
    </location>
</feature>